<name>A0A1Y2ECX6_9BASI</name>
<dbReference type="InParanoid" id="A0A1Y2ECX6"/>
<reference evidence="2 3" key="1">
    <citation type="submission" date="2016-07" db="EMBL/GenBank/DDBJ databases">
        <title>Pervasive Adenine N6-methylation of Active Genes in Fungi.</title>
        <authorList>
            <consortium name="DOE Joint Genome Institute"/>
            <person name="Mondo S.J."/>
            <person name="Dannebaum R.O."/>
            <person name="Kuo R.C."/>
            <person name="Labutti K."/>
            <person name="Haridas S."/>
            <person name="Kuo A."/>
            <person name="Salamov A."/>
            <person name="Ahrendt S.R."/>
            <person name="Lipzen A."/>
            <person name="Sullivan W."/>
            <person name="Andreopoulos W.B."/>
            <person name="Clum A."/>
            <person name="Lindquist E."/>
            <person name="Daum C."/>
            <person name="Ramamoorthy G.K."/>
            <person name="Gryganskyi A."/>
            <person name="Culley D."/>
            <person name="Magnuson J.K."/>
            <person name="James T.Y."/>
            <person name="O'Malley M.A."/>
            <person name="Stajich J.E."/>
            <person name="Spatafora J.W."/>
            <person name="Visel A."/>
            <person name="Grigoriev I.V."/>
        </authorList>
    </citation>
    <scope>NUCLEOTIDE SEQUENCE [LARGE SCALE GENOMIC DNA]</scope>
    <source>
        <strain evidence="2 3">62-1032</strain>
    </source>
</reference>
<evidence type="ECO:0000313" key="2">
    <source>
        <dbReference type="EMBL" id="ORY69412.1"/>
    </source>
</evidence>
<feature type="region of interest" description="Disordered" evidence="1">
    <location>
        <begin position="25"/>
        <end position="165"/>
    </location>
</feature>
<sequence>MVKSGDPYSSADVIKLETLRSKYEPGKEDWKEILNSFPGRTIRADSKEMKSKKSASKKQVHSKRASAPSPPSPSGSAAKRAVKRKASLVEQEEDQDSDSDSGSSFALVFSPASQPEKDEQPIEDNSVTAPSVGKKFKKGRGKHKSLGSIDLTKDEDSDGDLTDKKKLFNPQDFELEVLRIKHKAEQEKLKIDNEALAQENALLRRMMGQ</sequence>
<feature type="compositionally biased region" description="Basic residues" evidence="1">
    <location>
        <begin position="52"/>
        <end position="64"/>
    </location>
</feature>
<protein>
    <submittedName>
        <fullName evidence="2">Uncharacterized protein</fullName>
    </submittedName>
</protein>
<dbReference type="Proteomes" id="UP000193467">
    <property type="component" value="Unassembled WGS sequence"/>
</dbReference>
<feature type="compositionally biased region" description="Basic and acidic residues" evidence="1">
    <location>
        <begin position="42"/>
        <end position="51"/>
    </location>
</feature>
<dbReference type="AlphaFoldDB" id="A0A1Y2ECX6"/>
<evidence type="ECO:0000313" key="3">
    <source>
        <dbReference type="Proteomes" id="UP000193467"/>
    </source>
</evidence>
<dbReference type="EMBL" id="MCGR01000056">
    <property type="protein sequence ID" value="ORY69412.1"/>
    <property type="molecule type" value="Genomic_DNA"/>
</dbReference>
<feature type="compositionally biased region" description="Basic residues" evidence="1">
    <location>
        <begin position="134"/>
        <end position="145"/>
    </location>
</feature>
<gene>
    <name evidence="2" type="ORF">BCR35DRAFT_334245</name>
</gene>
<proteinExistence type="predicted"/>
<accession>A0A1Y2ECX6</accession>
<comment type="caution">
    <text evidence="2">The sequence shown here is derived from an EMBL/GenBank/DDBJ whole genome shotgun (WGS) entry which is preliminary data.</text>
</comment>
<evidence type="ECO:0000256" key="1">
    <source>
        <dbReference type="SAM" id="MobiDB-lite"/>
    </source>
</evidence>
<organism evidence="2 3">
    <name type="scientific">Leucosporidium creatinivorum</name>
    <dbReference type="NCBI Taxonomy" id="106004"/>
    <lineage>
        <taxon>Eukaryota</taxon>
        <taxon>Fungi</taxon>
        <taxon>Dikarya</taxon>
        <taxon>Basidiomycota</taxon>
        <taxon>Pucciniomycotina</taxon>
        <taxon>Microbotryomycetes</taxon>
        <taxon>Leucosporidiales</taxon>
        <taxon>Leucosporidium</taxon>
    </lineage>
</organism>
<keyword evidence="3" id="KW-1185">Reference proteome</keyword>
<feature type="compositionally biased region" description="Acidic residues" evidence="1">
    <location>
        <begin position="90"/>
        <end position="99"/>
    </location>
</feature>